<feature type="domain" description="Bacterial sugar transferase" evidence="8">
    <location>
        <begin position="296"/>
        <end position="484"/>
    </location>
</feature>
<keyword evidence="5 7" id="KW-1133">Transmembrane helix</keyword>
<sequence>MSRTYTAPYDASNISGARVITGFQHSLRVGDFIIISFGIMASHLVGLDGEGALIAPNAGHALPNDMSLDIAVGISWWFLLTAMSSYRERILGYGPDEYHRVLQASAVEFGSLTVLAFLTDAQLPGAYFLVTLPGGVALLLAWRWVARQYFVRARRRGAFTQPAFVIGSYRSVSAVIATISRRPELGLNPCGAFLSDDEPPRLEETHLPVPVIGGVENIDEAMDGADGIALLVAPASGLTSRALRRIGCSLGATSRLMVVHSVLDASVSSRHLRSIGGMALHEIQFGTFGRVRLSMKRLIDILVSTLLIILLIPMWIVIPAIIWCDDRGPAFFRQTRVGRNGREFRIWKFRTMRVNADAELTTLLSQQGAGDKPLFKVAGDPRITRIGQWLRRTSLDEFPQLFNVFEGSMSLVGPRPQVPKEVELYDENAARRLLVKPGMTGLWQVNGRSSLSWEEALRFDLFYVENWTFLMDLVILLRTVKVVLAQEGSA</sequence>
<evidence type="ECO:0000256" key="6">
    <source>
        <dbReference type="ARBA" id="ARBA00023136"/>
    </source>
</evidence>
<gene>
    <name evidence="9" type="ORF">HMPREF1318_0295</name>
</gene>
<evidence type="ECO:0000256" key="5">
    <source>
        <dbReference type="ARBA" id="ARBA00022989"/>
    </source>
</evidence>
<evidence type="ECO:0000256" key="3">
    <source>
        <dbReference type="ARBA" id="ARBA00022679"/>
    </source>
</evidence>
<evidence type="ECO:0000256" key="7">
    <source>
        <dbReference type="SAM" id="Phobius"/>
    </source>
</evidence>
<dbReference type="GO" id="GO:0016020">
    <property type="term" value="C:membrane"/>
    <property type="evidence" value="ECO:0007669"/>
    <property type="project" value="UniProtKB-SubCell"/>
</dbReference>
<name>J0NI05_9ACTO</name>
<dbReference type="RefSeq" id="WP_008731589.1">
    <property type="nucleotide sequence ID" value="NZ_AKFT01000113.1"/>
</dbReference>
<reference evidence="9 10" key="1">
    <citation type="submission" date="2012-05" db="EMBL/GenBank/DDBJ databases">
        <authorList>
            <person name="Harkins D.M."/>
            <person name="Madupu R."/>
            <person name="Durkin A.S."/>
            <person name="Torralba M."/>
            <person name="Methe B."/>
            <person name="Sutton G.G."/>
            <person name="Nelson K.E."/>
        </authorList>
    </citation>
    <scope>NUCLEOTIDE SEQUENCE [LARGE SCALE GENOMIC DNA]</scope>
    <source>
        <strain evidence="9 10">F0489</strain>
    </source>
</reference>
<protein>
    <submittedName>
        <fullName evidence="9">Exopolysaccharide biosynthesis polyprenyl glycosylphosphotransferase</fullName>
    </submittedName>
</protein>
<evidence type="ECO:0000313" key="10">
    <source>
        <dbReference type="Proteomes" id="UP000002941"/>
    </source>
</evidence>
<dbReference type="eggNOG" id="COG2148">
    <property type="taxonomic scope" value="Bacteria"/>
</dbReference>
<dbReference type="GO" id="GO:0016780">
    <property type="term" value="F:phosphotransferase activity, for other substituted phosphate groups"/>
    <property type="evidence" value="ECO:0007669"/>
    <property type="project" value="TreeGrafter"/>
</dbReference>
<comment type="subcellular location">
    <subcellularLocation>
        <location evidence="1">Membrane</location>
        <topology evidence="1">Multi-pass membrane protein</topology>
    </subcellularLocation>
</comment>
<feature type="transmembrane region" description="Helical" evidence="7">
    <location>
        <begin position="125"/>
        <end position="146"/>
    </location>
</feature>
<dbReference type="NCBIfam" id="TIGR03025">
    <property type="entry name" value="EPS_sugtrans"/>
    <property type="match status" value="1"/>
</dbReference>
<keyword evidence="10" id="KW-1185">Reference proteome</keyword>
<evidence type="ECO:0000256" key="2">
    <source>
        <dbReference type="ARBA" id="ARBA00006464"/>
    </source>
</evidence>
<evidence type="ECO:0000313" key="9">
    <source>
        <dbReference type="EMBL" id="EJF44347.1"/>
    </source>
</evidence>
<dbReference type="Pfam" id="PF13727">
    <property type="entry name" value="CoA_binding_3"/>
    <property type="match status" value="1"/>
</dbReference>
<dbReference type="Proteomes" id="UP000002941">
    <property type="component" value="Unassembled WGS sequence"/>
</dbReference>
<comment type="similarity">
    <text evidence="2">Belongs to the bacterial sugar transferase family.</text>
</comment>
<dbReference type="PANTHER" id="PTHR30576:SF10">
    <property type="entry name" value="SLL5057 PROTEIN"/>
    <property type="match status" value="1"/>
</dbReference>
<keyword evidence="4 7" id="KW-0812">Transmembrane</keyword>
<dbReference type="PATRIC" id="fig|1125718.3.peg.1470"/>
<dbReference type="PANTHER" id="PTHR30576">
    <property type="entry name" value="COLANIC BIOSYNTHESIS UDP-GLUCOSE LIPID CARRIER TRANSFERASE"/>
    <property type="match status" value="1"/>
</dbReference>
<dbReference type="InterPro" id="IPR017475">
    <property type="entry name" value="EPS_sugar_tfrase"/>
</dbReference>
<proteinExistence type="inferred from homology"/>
<keyword evidence="6 7" id="KW-0472">Membrane</keyword>
<organism evidence="9 10">
    <name type="scientific">Actinomyces massiliensis F0489</name>
    <dbReference type="NCBI Taxonomy" id="1125718"/>
    <lineage>
        <taxon>Bacteria</taxon>
        <taxon>Bacillati</taxon>
        <taxon>Actinomycetota</taxon>
        <taxon>Actinomycetes</taxon>
        <taxon>Actinomycetales</taxon>
        <taxon>Actinomycetaceae</taxon>
        <taxon>Actinomyces</taxon>
    </lineage>
</organism>
<evidence type="ECO:0000259" key="8">
    <source>
        <dbReference type="Pfam" id="PF02397"/>
    </source>
</evidence>
<dbReference type="AlphaFoldDB" id="J0NI05"/>
<evidence type="ECO:0000256" key="4">
    <source>
        <dbReference type="ARBA" id="ARBA00022692"/>
    </source>
</evidence>
<dbReference type="EMBL" id="AKFT01000113">
    <property type="protein sequence ID" value="EJF44347.1"/>
    <property type="molecule type" value="Genomic_DNA"/>
</dbReference>
<feature type="transmembrane region" description="Helical" evidence="7">
    <location>
        <begin position="27"/>
        <end position="46"/>
    </location>
</feature>
<evidence type="ECO:0000256" key="1">
    <source>
        <dbReference type="ARBA" id="ARBA00004141"/>
    </source>
</evidence>
<keyword evidence="3 9" id="KW-0808">Transferase</keyword>
<comment type="caution">
    <text evidence="9">The sequence shown here is derived from an EMBL/GenBank/DDBJ whole genome shotgun (WGS) entry which is preliminary data.</text>
</comment>
<feature type="transmembrane region" description="Helical" evidence="7">
    <location>
        <begin position="298"/>
        <end position="323"/>
    </location>
</feature>
<dbReference type="InterPro" id="IPR003362">
    <property type="entry name" value="Bact_transf"/>
</dbReference>
<dbReference type="OrthoDB" id="9808602at2"/>
<accession>J0NI05</accession>
<dbReference type="Pfam" id="PF02397">
    <property type="entry name" value="Bac_transf"/>
    <property type="match status" value="1"/>
</dbReference>